<dbReference type="Pfam" id="PF20700">
    <property type="entry name" value="Mutator"/>
    <property type="match status" value="1"/>
</dbReference>
<protein>
    <recommendedName>
        <fullName evidence="1">Mutator-like transposase domain-containing protein</fullName>
    </recommendedName>
</protein>
<dbReference type="InterPro" id="IPR049012">
    <property type="entry name" value="Mutator_transp_dom"/>
</dbReference>
<organism evidence="2 3">
    <name type="scientific">Ignelater luminosus</name>
    <name type="common">Cucubano</name>
    <name type="synonym">Pyrophorus luminosus</name>
    <dbReference type="NCBI Taxonomy" id="2038154"/>
    <lineage>
        <taxon>Eukaryota</taxon>
        <taxon>Metazoa</taxon>
        <taxon>Ecdysozoa</taxon>
        <taxon>Arthropoda</taxon>
        <taxon>Hexapoda</taxon>
        <taxon>Insecta</taxon>
        <taxon>Pterygota</taxon>
        <taxon>Neoptera</taxon>
        <taxon>Endopterygota</taxon>
        <taxon>Coleoptera</taxon>
        <taxon>Polyphaga</taxon>
        <taxon>Elateriformia</taxon>
        <taxon>Elateroidea</taxon>
        <taxon>Elateridae</taxon>
        <taxon>Agrypninae</taxon>
        <taxon>Pyrophorini</taxon>
        <taxon>Ignelater</taxon>
    </lineage>
</organism>
<dbReference type="AlphaFoldDB" id="A0A8K0CR32"/>
<evidence type="ECO:0000313" key="2">
    <source>
        <dbReference type="EMBL" id="KAF2890136.1"/>
    </source>
</evidence>
<name>A0A8K0CR32_IGNLU</name>
<feature type="domain" description="Mutator-like transposase" evidence="1">
    <location>
        <begin position="15"/>
        <end position="146"/>
    </location>
</feature>
<evidence type="ECO:0000259" key="1">
    <source>
        <dbReference type="Pfam" id="PF20700"/>
    </source>
</evidence>
<sequence>MEVVPAENVQSVVSGNRIVDIDFFIKQTKKLHLHDSTCIMGRKQFQKELKNGVTSVLYYHCDNCEKTITLSFHPKEAKINFDFVWGSTAIGIGKGQAEELFSVCLSPSPRFYRKLENDVERVWEMQHQSETKKVADEERKLAIEVGDIDISL</sequence>
<gene>
    <name evidence="2" type="ORF">ILUMI_16037</name>
</gene>
<reference evidence="2" key="1">
    <citation type="submission" date="2019-08" db="EMBL/GenBank/DDBJ databases">
        <title>The genome of the North American firefly Photinus pyralis.</title>
        <authorList>
            <consortium name="Photinus pyralis genome working group"/>
            <person name="Fallon T.R."/>
            <person name="Sander Lower S.E."/>
            <person name="Weng J.-K."/>
        </authorList>
    </citation>
    <scope>NUCLEOTIDE SEQUENCE</scope>
    <source>
        <strain evidence="2">TRF0915ILg1</strain>
        <tissue evidence="2">Whole body</tissue>
    </source>
</reference>
<dbReference type="OrthoDB" id="6431392at2759"/>
<accession>A0A8K0CR32</accession>
<dbReference type="EMBL" id="VTPC01057659">
    <property type="protein sequence ID" value="KAF2890136.1"/>
    <property type="molecule type" value="Genomic_DNA"/>
</dbReference>
<keyword evidence="3" id="KW-1185">Reference proteome</keyword>
<comment type="caution">
    <text evidence="2">The sequence shown here is derived from an EMBL/GenBank/DDBJ whole genome shotgun (WGS) entry which is preliminary data.</text>
</comment>
<dbReference type="Proteomes" id="UP000801492">
    <property type="component" value="Unassembled WGS sequence"/>
</dbReference>
<proteinExistence type="predicted"/>
<evidence type="ECO:0000313" key="3">
    <source>
        <dbReference type="Proteomes" id="UP000801492"/>
    </source>
</evidence>